<gene>
    <name evidence="1" type="ORF">HMPREF2531_03247</name>
</gene>
<accession>A0A139L3Q1</accession>
<name>A0A139L3Q1_9BACE</name>
<sequence length="39" mass="4907">MYIYLVSYNEMQLLGIYDIRCFSVFYFPVLEVYKYDFLF</sequence>
<organism evidence="1">
    <name type="scientific">Bacteroides intestinalis</name>
    <dbReference type="NCBI Taxonomy" id="329854"/>
    <lineage>
        <taxon>Bacteria</taxon>
        <taxon>Pseudomonadati</taxon>
        <taxon>Bacteroidota</taxon>
        <taxon>Bacteroidia</taxon>
        <taxon>Bacteroidales</taxon>
        <taxon>Bacteroidaceae</taxon>
        <taxon>Bacteroides</taxon>
    </lineage>
</organism>
<dbReference type="PATRIC" id="fig|329854.7.peg.3316"/>
<protein>
    <submittedName>
        <fullName evidence="1">Uncharacterized protein</fullName>
    </submittedName>
</protein>
<dbReference type="AlphaFoldDB" id="A0A139L3Q1"/>
<dbReference type="EMBL" id="LTDF01000129">
    <property type="protein sequence ID" value="KXT46061.1"/>
    <property type="molecule type" value="Genomic_DNA"/>
</dbReference>
<proteinExistence type="predicted"/>
<dbReference type="Proteomes" id="UP000070319">
    <property type="component" value="Unassembled WGS sequence"/>
</dbReference>
<comment type="caution">
    <text evidence="1">The sequence shown here is derived from an EMBL/GenBank/DDBJ whole genome shotgun (WGS) entry which is preliminary data.</text>
</comment>
<evidence type="ECO:0000313" key="1">
    <source>
        <dbReference type="EMBL" id="KXT46061.1"/>
    </source>
</evidence>
<evidence type="ECO:0000313" key="2">
    <source>
        <dbReference type="Proteomes" id="UP000070319"/>
    </source>
</evidence>
<reference evidence="1 2" key="1">
    <citation type="submission" date="2016-02" db="EMBL/GenBank/DDBJ databases">
        <authorList>
            <person name="Wen L."/>
            <person name="He K."/>
            <person name="Yang H."/>
        </authorList>
    </citation>
    <scope>NUCLEOTIDE SEQUENCE [LARGE SCALE GENOMIC DNA]</scope>
    <source>
        <strain evidence="1 2">KLE1704</strain>
    </source>
</reference>